<dbReference type="GeneID" id="56029013"/>
<keyword evidence="1" id="KW-0812">Transmembrane</keyword>
<dbReference type="KEGG" id="halg:HUG10_09230"/>
<protein>
    <submittedName>
        <fullName evidence="2">Uncharacterized protein</fullName>
    </submittedName>
</protein>
<dbReference type="EMBL" id="CP058529">
    <property type="protein sequence ID" value="QLG27723.1"/>
    <property type="molecule type" value="Genomic_DNA"/>
</dbReference>
<sequence>MTLSSSILEPYREWEPRLVVVLTALLLFLDGIVTLYHTFLARKLSHWIELSVVERVAFIPSTFIVEPVLLFVALYYVSRRFDQQVPLVKLLPGLVVAVVVGSLLGDVVGVRIWG</sequence>
<reference evidence="2 3" key="1">
    <citation type="submission" date="2020-07" db="EMBL/GenBank/DDBJ databases">
        <title>Gai3-2, isolated from salt lake.</title>
        <authorList>
            <person name="Cui H."/>
            <person name="Shi X."/>
        </authorList>
    </citation>
    <scope>NUCLEOTIDE SEQUENCE [LARGE SCALE GENOMIC DNA]</scope>
    <source>
        <strain evidence="2 3">Gai3-2</strain>
    </source>
</reference>
<name>A0A7D5L2S0_9EURY</name>
<feature type="transmembrane region" description="Helical" evidence="1">
    <location>
        <begin position="57"/>
        <end position="78"/>
    </location>
</feature>
<dbReference type="OrthoDB" id="386909at2157"/>
<keyword evidence="1" id="KW-0472">Membrane</keyword>
<gene>
    <name evidence="2" type="ORF">HUG10_09230</name>
</gene>
<feature type="transmembrane region" description="Helical" evidence="1">
    <location>
        <begin position="90"/>
        <end position="113"/>
    </location>
</feature>
<evidence type="ECO:0000313" key="2">
    <source>
        <dbReference type="EMBL" id="QLG27723.1"/>
    </source>
</evidence>
<keyword evidence="3" id="KW-1185">Reference proteome</keyword>
<dbReference type="AlphaFoldDB" id="A0A7D5L2S0"/>
<feature type="transmembrane region" description="Helical" evidence="1">
    <location>
        <begin position="18"/>
        <end position="37"/>
    </location>
</feature>
<evidence type="ECO:0000313" key="3">
    <source>
        <dbReference type="Proteomes" id="UP000509750"/>
    </source>
</evidence>
<keyword evidence="1" id="KW-1133">Transmembrane helix</keyword>
<proteinExistence type="predicted"/>
<evidence type="ECO:0000256" key="1">
    <source>
        <dbReference type="SAM" id="Phobius"/>
    </source>
</evidence>
<dbReference type="Proteomes" id="UP000509750">
    <property type="component" value="Chromosome"/>
</dbReference>
<dbReference type="RefSeq" id="WP_179169298.1">
    <property type="nucleotide sequence ID" value="NZ_CP058529.1"/>
</dbReference>
<organism evidence="2 3">
    <name type="scientific">Halorarum halophilum</name>
    <dbReference type="NCBI Taxonomy" id="2743090"/>
    <lineage>
        <taxon>Archaea</taxon>
        <taxon>Methanobacteriati</taxon>
        <taxon>Methanobacteriota</taxon>
        <taxon>Stenosarchaea group</taxon>
        <taxon>Halobacteria</taxon>
        <taxon>Halobacteriales</taxon>
        <taxon>Haloferacaceae</taxon>
        <taxon>Halorarum</taxon>
    </lineage>
</organism>
<accession>A0A7D5L2S0</accession>